<feature type="compositionally biased region" description="Polar residues" evidence="1">
    <location>
        <begin position="1"/>
        <end position="12"/>
    </location>
</feature>
<dbReference type="Proteomes" id="UP001222932">
    <property type="component" value="Unassembled WGS sequence"/>
</dbReference>
<accession>A0AAD3TPC0</accession>
<protein>
    <submittedName>
        <fullName evidence="2">Uncharacterized protein</fullName>
    </submittedName>
</protein>
<evidence type="ECO:0000256" key="1">
    <source>
        <dbReference type="SAM" id="MobiDB-lite"/>
    </source>
</evidence>
<reference evidence="2" key="2">
    <citation type="submission" date="2023-06" db="EMBL/GenBank/DDBJ databases">
        <authorList>
            <person name="Kobayashi Y."/>
            <person name="Kayamori A."/>
            <person name="Aoki K."/>
            <person name="Shiwa Y."/>
            <person name="Fujita N."/>
            <person name="Sugita T."/>
            <person name="Iwasaki W."/>
            <person name="Tanaka N."/>
            <person name="Takashima M."/>
        </authorList>
    </citation>
    <scope>NUCLEOTIDE SEQUENCE</scope>
    <source>
        <strain evidence="2">HIS016</strain>
    </source>
</reference>
<keyword evidence="3" id="KW-1185">Reference proteome</keyword>
<evidence type="ECO:0000313" key="2">
    <source>
        <dbReference type="EMBL" id="GMK54566.1"/>
    </source>
</evidence>
<proteinExistence type="predicted"/>
<sequence length="235" mass="26425">MLNDDNYTTRNYPPQSQGPQPPFSPIFPPPGHQHTELDELPAWYQEKNTREDYIADEVCELRSFLGHIWPLVESELPAMSDEVPDKPRSRDNMKSPVSDDAYELPLVEEAGVGGKKCEKEITATLAEMDTSDARVANAVEVHTAVVQKVRLVAEAHLQSILEQRWLREFVAYRLALEPLLTQLRLFIAGEAPALGKRSPQHEEAIWRWCGPAKWAVSPGELRASGDADFVPLNDC</sequence>
<reference evidence="2" key="1">
    <citation type="journal article" date="2023" name="BMC Genomics">
        <title>Chromosome-level genome assemblies of Cutaneotrichosporon spp. (Trichosporonales, Basidiomycota) reveal imbalanced evolution between nucleotide sequences and chromosome synteny.</title>
        <authorList>
            <person name="Kobayashi Y."/>
            <person name="Kayamori A."/>
            <person name="Aoki K."/>
            <person name="Shiwa Y."/>
            <person name="Matsutani M."/>
            <person name="Fujita N."/>
            <person name="Sugita T."/>
            <person name="Iwasaki W."/>
            <person name="Tanaka N."/>
            <person name="Takashima M."/>
        </authorList>
    </citation>
    <scope>NUCLEOTIDE SEQUENCE</scope>
    <source>
        <strain evidence="2">HIS016</strain>
    </source>
</reference>
<feature type="compositionally biased region" description="Pro residues" evidence="1">
    <location>
        <begin position="19"/>
        <end position="31"/>
    </location>
</feature>
<organism evidence="2 3">
    <name type="scientific">Cutaneotrichosporon spelunceum</name>
    <dbReference type="NCBI Taxonomy" id="1672016"/>
    <lineage>
        <taxon>Eukaryota</taxon>
        <taxon>Fungi</taxon>
        <taxon>Dikarya</taxon>
        <taxon>Basidiomycota</taxon>
        <taxon>Agaricomycotina</taxon>
        <taxon>Tremellomycetes</taxon>
        <taxon>Trichosporonales</taxon>
        <taxon>Trichosporonaceae</taxon>
        <taxon>Cutaneotrichosporon</taxon>
    </lineage>
</organism>
<evidence type="ECO:0000313" key="3">
    <source>
        <dbReference type="Proteomes" id="UP001222932"/>
    </source>
</evidence>
<feature type="region of interest" description="Disordered" evidence="1">
    <location>
        <begin position="1"/>
        <end position="36"/>
    </location>
</feature>
<dbReference type="EMBL" id="BTCM01000001">
    <property type="protein sequence ID" value="GMK54566.1"/>
    <property type="molecule type" value="Genomic_DNA"/>
</dbReference>
<name>A0AAD3TPC0_9TREE</name>
<gene>
    <name evidence="2" type="ORF">CspeluHIS016_0111520</name>
</gene>
<dbReference type="AlphaFoldDB" id="A0AAD3TPC0"/>
<comment type="caution">
    <text evidence="2">The sequence shown here is derived from an EMBL/GenBank/DDBJ whole genome shotgun (WGS) entry which is preliminary data.</text>
</comment>